<dbReference type="Gene3D" id="3.40.630.30">
    <property type="match status" value="1"/>
</dbReference>
<dbReference type="NCBIfam" id="NF007853">
    <property type="entry name" value="PRK10562.1"/>
    <property type="match status" value="1"/>
</dbReference>
<dbReference type="PANTHER" id="PTHR43800:SF1">
    <property type="entry name" value="PEPTIDYL-LYSINE N-ACETYLTRANSFERASE YJAB"/>
    <property type="match status" value="1"/>
</dbReference>
<proteinExistence type="predicted"/>
<accession>A0A317L682</accession>
<evidence type="ECO:0000256" key="1">
    <source>
        <dbReference type="ARBA" id="ARBA00022679"/>
    </source>
</evidence>
<evidence type="ECO:0000313" key="4">
    <source>
        <dbReference type="EMBL" id="PWU70460.1"/>
    </source>
</evidence>
<dbReference type="PROSITE" id="PS51186">
    <property type="entry name" value="GNAT"/>
    <property type="match status" value="1"/>
</dbReference>
<organism evidence="4 5">
    <name type="scientific">Gracilibacillus dipsosauri</name>
    <dbReference type="NCBI Taxonomy" id="178340"/>
    <lineage>
        <taxon>Bacteria</taxon>
        <taxon>Bacillati</taxon>
        <taxon>Bacillota</taxon>
        <taxon>Bacilli</taxon>
        <taxon>Bacillales</taxon>
        <taxon>Bacillaceae</taxon>
        <taxon>Gracilibacillus</taxon>
    </lineage>
</organism>
<evidence type="ECO:0000256" key="2">
    <source>
        <dbReference type="ARBA" id="ARBA00023315"/>
    </source>
</evidence>
<dbReference type="OrthoDB" id="9789605at2"/>
<dbReference type="EMBL" id="QGTD01000001">
    <property type="protein sequence ID" value="PWU70460.1"/>
    <property type="molecule type" value="Genomic_DNA"/>
</dbReference>
<keyword evidence="2" id="KW-0012">Acyltransferase</keyword>
<keyword evidence="5" id="KW-1185">Reference proteome</keyword>
<comment type="caution">
    <text evidence="4">The sequence shown here is derived from an EMBL/GenBank/DDBJ whole genome shotgun (WGS) entry which is preliminary data.</text>
</comment>
<dbReference type="PANTHER" id="PTHR43800">
    <property type="entry name" value="PEPTIDYL-LYSINE N-ACETYLTRANSFERASE YJAB"/>
    <property type="match status" value="1"/>
</dbReference>
<dbReference type="InterPro" id="IPR000182">
    <property type="entry name" value="GNAT_dom"/>
</dbReference>
<feature type="domain" description="N-acetyltransferase" evidence="3">
    <location>
        <begin position="1"/>
        <end position="142"/>
    </location>
</feature>
<evidence type="ECO:0000259" key="3">
    <source>
        <dbReference type="PROSITE" id="PS51186"/>
    </source>
</evidence>
<dbReference type="SUPFAM" id="SSF55729">
    <property type="entry name" value="Acyl-CoA N-acyltransferases (Nat)"/>
    <property type="match status" value="1"/>
</dbReference>
<protein>
    <submittedName>
        <fullName evidence="4">N-acetyltransferase</fullName>
    </submittedName>
</protein>
<dbReference type="Proteomes" id="UP000245624">
    <property type="component" value="Unassembled WGS sequence"/>
</dbReference>
<dbReference type="InterPro" id="IPR016181">
    <property type="entry name" value="Acyl_CoA_acyltransferase"/>
</dbReference>
<dbReference type="GO" id="GO:0016747">
    <property type="term" value="F:acyltransferase activity, transferring groups other than amino-acyl groups"/>
    <property type="evidence" value="ECO:0007669"/>
    <property type="project" value="InterPro"/>
</dbReference>
<dbReference type="AlphaFoldDB" id="A0A317L682"/>
<sequence>MIRPYKNEDIQKIIDIWYKGSVQAHHFIDASYWESKMQEMKDKYIPMSETHVITDQSEIIGFISMVGNYLAALFIDVRNQNNGAGRELLNFEKRRRNIMQLRVYQENALAINFYLKNGFVLKDELRDEQTGKAEYLMEWKKA</sequence>
<reference evidence="4 5" key="1">
    <citation type="submission" date="2018-05" db="EMBL/GenBank/DDBJ databases">
        <title>Genomic analysis of Gracilibacillus dipsosauri DD1 reveals novel features of a salt-tolerant amylase.</title>
        <authorList>
            <person name="Deutch C.E."/>
            <person name="Yang S."/>
        </authorList>
    </citation>
    <scope>NUCLEOTIDE SEQUENCE [LARGE SCALE GENOMIC DNA]</scope>
    <source>
        <strain evidence="4 5">DD1</strain>
    </source>
</reference>
<evidence type="ECO:0000313" key="5">
    <source>
        <dbReference type="Proteomes" id="UP000245624"/>
    </source>
</evidence>
<dbReference type="Pfam" id="PF13508">
    <property type="entry name" value="Acetyltransf_7"/>
    <property type="match status" value="1"/>
</dbReference>
<keyword evidence="1 4" id="KW-0808">Transferase</keyword>
<gene>
    <name evidence="4" type="ORF">DLJ74_00655</name>
</gene>
<name>A0A317L682_9BACI</name>